<sequence>MKSTENKNRKPKTSNLPLSMGAGLRAGLKIGAVALGFYLFGSGFVWVVLAFLFCYDLLRGILSCLLSLVVLIGFFSFLFSQIF</sequence>
<keyword evidence="1" id="KW-1133">Transmembrane helix</keyword>
<evidence type="ECO:0000313" key="2">
    <source>
        <dbReference type="EMBL" id="DAF45526.1"/>
    </source>
</evidence>
<organism evidence="2">
    <name type="scientific">Siphoviridae sp. ctBLh2</name>
    <dbReference type="NCBI Taxonomy" id="2827803"/>
    <lineage>
        <taxon>Viruses</taxon>
        <taxon>Duplodnaviria</taxon>
        <taxon>Heunggongvirae</taxon>
        <taxon>Uroviricota</taxon>
        <taxon>Caudoviricetes</taxon>
    </lineage>
</organism>
<proteinExistence type="predicted"/>
<protein>
    <submittedName>
        <fullName evidence="2">Uncharacterized protein</fullName>
    </submittedName>
</protein>
<name>A0A8S5S3I7_9CAUD</name>
<evidence type="ECO:0000256" key="1">
    <source>
        <dbReference type="SAM" id="Phobius"/>
    </source>
</evidence>
<reference evidence="2" key="1">
    <citation type="journal article" date="2021" name="Proc. Natl. Acad. Sci. U.S.A.">
        <title>A Catalog of Tens of Thousands of Viruses from Human Metagenomes Reveals Hidden Associations with Chronic Diseases.</title>
        <authorList>
            <person name="Tisza M.J."/>
            <person name="Buck C.B."/>
        </authorList>
    </citation>
    <scope>NUCLEOTIDE SEQUENCE</scope>
    <source>
        <strain evidence="2">CtBLh2</strain>
    </source>
</reference>
<accession>A0A8S5S3I7</accession>
<dbReference type="EMBL" id="BK032514">
    <property type="protein sequence ID" value="DAF45526.1"/>
    <property type="molecule type" value="Genomic_DNA"/>
</dbReference>
<keyword evidence="1" id="KW-0812">Transmembrane</keyword>
<keyword evidence="1" id="KW-0472">Membrane</keyword>
<feature type="transmembrane region" description="Helical" evidence="1">
    <location>
        <begin position="30"/>
        <end position="53"/>
    </location>
</feature>
<feature type="transmembrane region" description="Helical" evidence="1">
    <location>
        <begin position="59"/>
        <end position="79"/>
    </location>
</feature>